<protein>
    <submittedName>
        <fullName evidence="2">Uncharacterized protein</fullName>
    </submittedName>
</protein>
<dbReference type="AlphaFoldDB" id="A0A6B3NPB2"/>
<organism evidence="2">
    <name type="scientific">Symploca sp. SIO1C4</name>
    <dbReference type="NCBI Taxonomy" id="2607765"/>
    <lineage>
        <taxon>Bacteria</taxon>
        <taxon>Bacillati</taxon>
        <taxon>Cyanobacteriota</taxon>
        <taxon>Cyanophyceae</taxon>
        <taxon>Coleofasciculales</taxon>
        <taxon>Coleofasciculaceae</taxon>
        <taxon>Symploca</taxon>
    </lineage>
</organism>
<dbReference type="EMBL" id="JAAHFQ010000795">
    <property type="protein sequence ID" value="NER31361.1"/>
    <property type="molecule type" value="Genomic_DNA"/>
</dbReference>
<evidence type="ECO:0000256" key="1">
    <source>
        <dbReference type="SAM" id="MobiDB-lite"/>
    </source>
</evidence>
<sequence length="207" mass="22584">MSKQSGIERIRSFRNRTLALSRQFCATNLAIVGLLAIAIPSIPASAASNKFELCVLELDRANVPPEQAIKACAEAFVPEDLSECVLRIDLQTPTSGSDALEACKKVRRPVELARCVITINNRTQNPEVFSVLDHCRRSLLPLRFSECVIGLSSQSDFSTARTLETCIAAEDFPSQLFPPSSPNPSSPRLEFTPDTIPAPEIPLNSDS</sequence>
<accession>A0A6B3NPB2</accession>
<proteinExistence type="predicted"/>
<feature type="region of interest" description="Disordered" evidence="1">
    <location>
        <begin position="174"/>
        <end position="207"/>
    </location>
</feature>
<gene>
    <name evidence="2" type="ORF">F6J89_28030</name>
</gene>
<comment type="caution">
    <text evidence="2">The sequence shown here is derived from an EMBL/GenBank/DDBJ whole genome shotgun (WGS) entry which is preliminary data.</text>
</comment>
<name>A0A6B3NPB2_9CYAN</name>
<reference evidence="2" key="1">
    <citation type="submission" date="2019-11" db="EMBL/GenBank/DDBJ databases">
        <title>Genomic insights into an expanded diversity of filamentous marine cyanobacteria reveals the extraordinary biosynthetic potential of Moorea and Okeania.</title>
        <authorList>
            <person name="Ferreira Leao T."/>
            <person name="Wang M."/>
            <person name="Moss N."/>
            <person name="Da Silva R."/>
            <person name="Sanders J."/>
            <person name="Nurk S."/>
            <person name="Gurevich A."/>
            <person name="Humphrey G."/>
            <person name="Reher R."/>
            <person name="Zhu Q."/>
            <person name="Belda-Ferre P."/>
            <person name="Glukhov E."/>
            <person name="Rex R."/>
            <person name="Dorrestein P.C."/>
            <person name="Knight R."/>
            <person name="Pevzner P."/>
            <person name="Gerwick W.H."/>
            <person name="Gerwick L."/>
        </authorList>
    </citation>
    <scope>NUCLEOTIDE SEQUENCE</scope>
    <source>
        <strain evidence="2">SIO1C4</strain>
    </source>
</reference>
<evidence type="ECO:0000313" key="2">
    <source>
        <dbReference type="EMBL" id="NER31361.1"/>
    </source>
</evidence>